<sequence length="208" mass="24350">MIQTKVDRTDSPNSLLYTYPEPNNGMSPSWLNSRGPLVNFMIGKRPLIIVTAFNFHSLLEIVKLPNEYRKELICVDRKKFELQVTHYKSKIIRYQMMMFTKYSMELINRLVKTYWFIEGKIFFLIPDNMETLKIQQNSICSAMMLAMFAHKPIGSIPQIGHEAICAPITDASIHDIRWYSPNQFFQEHEFNTKLEILELSAEMKKSTS</sequence>
<keyword evidence="2" id="KW-1185">Reference proteome</keyword>
<dbReference type="Proteomes" id="UP001142055">
    <property type="component" value="Chromosome 2"/>
</dbReference>
<reference evidence="1" key="1">
    <citation type="submission" date="2022-12" db="EMBL/GenBank/DDBJ databases">
        <title>Genome assemblies of Blomia tropicalis.</title>
        <authorList>
            <person name="Cui Y."/>
        </authorList>
    </citation>
    <scope>NUCLEOTIDE SEQUENCE</scope>
    <source>
        <tissue evidence="1">Adult mites</tissue>
    </source>
</reference>
<evidence type="ECO:0000313" key="2">
    <source>
        <dbReference type="Proteomes" id="UP001142055"/>
    </source>
</evidence>
<gene>
    <name evidence="1" type="ORF">RDWZM_006392</name>
</gene>
<dbReference type="EMBL" id="JAPWDV010000002">
    <property type="protein sequence ID" value="KAJ6220580.1"/>
    <property type="molecule type" value="Genomic_DNA"/>
</dbReference>
<protein>
    <submittedName>
        <fullName evidence="1">Uncharacterized protein</fullName>
    </submittedName>
</protein>
<evidence type="ECO:0000313" key="1">
    <source>
        <dbReference type="EMBL" id="KAJ6220580.1"/>
    </source>
</evidence>
<proteinExistence type="predicted"/>
<comment type="caution">
    <text evidence="1">The sequence shown here is derived from an EMBL/GenBank/DDBJ whole genome shotgun (WGS) entry which is preliminary data.</text>
</comment>
<name>A0A9Q0MBE3_BLOTA</name>
<organism evidence="1 2">
    <name type="scientific">Blomia tropicalis</name>
    <name type="common">Mite</name>
    <dbReference type="NCBI Taxonomy" id="40697"/>
    <lineage>
        <taxon>Eukaryota</taxon>
        <taxon>Metazoa</taxon>
        <taxon>Ecdysozoa</taxon>
        <taxon>Arthropoda</taxon>
        <taxon>Chelicerata</taxon>
        <taxon>Arachnida</taxon>
        <taxon>Acari</taxon>
        <taxon>Acariformes</taxon>
        <taxon>Sarcoptiformes</taxon>
        <taxon>Astigmata</taxon>
        <taxon>Glycyphagoidea</taxon>
        <taxon>Echimyopodidae</taxon>
        <taxon>Blomia</taxon>
    </lineage>
</organism>
<accession>A0A9Q0MBE3</accession>
<dbReference type="AlphaFoldDB" id="A0A9Q0MBE3"/>